<dbReference type="InterPro" id="IPR043128">
    <property type="entry name" value="Rev_trsase/Diguanyl_cyclase"/>
</dbReference>
<dbReference type="SMART" id="SM00267">
    <property type="entry name" value="GGDEF"/>
    <property type="match status" value="1"/>
</dbReference>
<organism evidence="3 4">
    <name type="scientific">Euhalothece natronophila Z-M001</name>
    <dbReference type="NCBI Taxonomy" id="522448"/>
    <lineage>
        <taxon>Bacteria</taxon>
        <taxon>Bacillati</taxon>
        <taxon>Cyanobacteriota</taxon>
        <taxon>Cyanophyceae</taxon>
        <taxon>Oscillatoriophycideae</taxon>
        <taxon>Chroococcales</taxon>
        <taxon>Halothecacae</taxon>
        <taxon>Halothece cluster</taxon>
        <taxon>Euhalothece</taxon>
    </lineage>
</organism>
<dbReference type="CDD" id="cd01949">
    <property type="entry name" value="GGDEF"/>
    <property type="match status" value="1"/>
</dbReference>
<evidence type="ECO:0000313" key="3">
    <source>
        <dbReference type="EMBL" id="QDZ40693.1"/>
    </source>
</evidence>
<keyword evidence="4" id="KW-1185">Reference proteome</keyword>
<evidence type="ECO:0000259" key="1">
    <source>
        <dbReference type="PROSITE" id="PS50883"/>
    </source>
</evidence>
<dbReference type="Pfam" id="PF13426">
    <property type="entry name" value="PAS_9"/>
    <property type="match status" value="1"/>
</dbReference>
<dbReference type="InterPro" id="IPR052155">
    <property type="entry name" value="Biofilm_reg_signaling"/>
</dbReference>
<dbReference type="InterPro" id="IPR001633">
    <property type="entry name" value="EAL_dom"/>
</dbReference>
<dbReference type="SUPFAM" id="SSF55785">
    <property type="entry name" value="PYP-like sensor domain (PAS domain)"/>
    <property type="match status" value="1"/>
</dbReference>
<dbReference type="Gene3D" id="3.20.20.450">
    <property type="entry name" value="EAL domain"/>
    <property type="match status" value="1"/>
</dbReference>
<dbReference type="CDD" id="cd00130">
    <property type="entry name" value="PAS"/>
    <property type="match status" value="1"/>
</dbReference>
<dbReference type="Gene3D" id="3.30.450.20">
    <property type="entry name" value="PAS domain"/>
    <property type="match status" value="2"/>
</dbReference>
<dbReference type="InterPro" id="IPR035919">
    <property type="entry name" value="EAL_sf"/>
</dbReference>
<dbReference type="Proteomes" id="UP000318453">
    <property type="component" value="Chromosome"/>
</dbReference>
<evidence type="ECO:0000313" key="4">
    <source>
        <dbReference type="Proteomes" id="UP000318453"/>
    </source>
</evidence>
<dbReference type="CDD" id="cd01948">
    <property type="entry name" value="EAL"/>
    <property type="match status" value="1"/>
</dbReference>
<dbReference type="SUPFAM" id="SSF141868">
    <property type="entry name" value="EAL domain-like"/>
    <property type="match status" value="1"/>
</dbReference>
<dbReference type="PANTHER" id="PTHR44757:SF2">
    <property type="entry name" value="BIOFILM ARCHITECTURE MAINTENANCE PROTEIN MBAA"/>
    <property type="match status" value="1"/>
</dbReference>
<feature type="domain" description="GGDEF" evidence="2">
    <location>
        <begin position="373"/>
        <end position="512"/>
    </location>
</feature>
<gene>
    <name evidence="3" type="ORF">FRE64_12465</name>
</gene>
<evidence type="ECO:0000259" key="2">
    <source>
        <dbReference type="PROSITE" id="PS50887"/>
    </source>
</evidence>
<protein>
    <submittedName>
        <fullName evidence="3">EAL domain-containing protein</fullName>
    </submittedName>
</protein>
<dbReference type="KEGG" id="enn:FRE64_12465"/>
<dbReference type="PROSITE" id="PS50883">
    <property type="entry name" value="EAL"/>
    <property type="match status" value="1"/>
</dbReference>
<reference evidence="3" key="1">
    <citation type="submission" date="2019-08" db="EMBL/GenBank/DDBJ databases">
        <title>Carotenoids and Carotenoid Binding Proteins in the Halophilic Cyanobacterium Euhalothece sp. ZM00.</title>
        <authorList>
            <person name="Cho S.M."/>
            <person name="Song J.Y."/>
            <person name="Park Y.-I."/>
        </authorList>
    </citation>
    <scope>NUCLEOTIDE SEQUENCE [LARGE SCALE GENOMIC DNA]</scope>
    <source>
        <strain evidence="3">Z-M001</strain>
    </source>
</reference>
<dbReference type="AlphaFoldDB" id="A0A5B8NN04"/>
<accession>A0A5B8NN04</accession>
<dbReference type="RefSeq" id="WP_146296539.1">
    <property type="nucleotide sequence ID" value="NZ_CP042326.1"/>
</dbReference>
<dbReference type="InterPro" id="IPR000160">
    <property type="entry name" value="GGDEF_dom"/>
</dbReference>
<proteinExistence type="predicted"/>
<dbReference type="NCBIfam" id="TIGR00254">
    <property type="entry name" value="GGDEF"/>
    <property type="match status" value="1"/>
</dbReference>
<name>A0A5B8NN04_9CHRO</name>
<dbReference type="Pfam" id="PF00990">
    <property type="entry name" value="GGDEF"/>
    <property type="match status" value="1"/>
</dbReference>
<dbReference type="SUPFAM" id="SSF55073">
    <property type="entry name" value="Nucleotide cyclase"/>
    <property type="match status" value="1"/>
</dbReference>
<dbReference type="InterPro" id="IPR035965">
    <property type="entry name" value="PAS-like_dom_sf"/>
</dbReference>
<dbReference type="NCBIfam" id="TIGR00229">
    <property type="entry name" value="sensory_box"/>
    <property type="match status" value="1"/>
</dbReference>
<dbReference type="PROSITE" id="PS50887">
    <property type="entry name" value="GGDEF"/>
    <property type="match status" value="1"/>
</dbReference>
<dbReference type="InterPro" id="IPR029787">
    <property type="entry name" value="Nucleotide_cyclase"/>
</dbReference>
<dbReference type="EMBL" id="CP042326">
    <property type="protein sequence ID" value="QDZ40693.1"/>
    <property type="molecule type" value="Genomic_DNA"/>
</dbReference>
<feature type="domain" description="EAL" evidence="1">
    <location>
        <begin position="521"/>
        <end position="777"/>
    </location>
</feature>
<dbReference type="SMART" id="SM00052">
    <property type="entry name" value="EAL"/>
    <property type="match status" value="1"/>
</dbReference>
<dbReference type="Pfam" id="PF00563">
    <property type="entry name" value="EAL"/>
    <property type="match status" value="1"/>
</dbReference>
<sequence>MLQASPIWDKSSPIILVINRQGKCLLITSNLEQSTNPVQTNLSTLFSQKTLEKIQNLTTKILEEQTPQPLVISQQSDFYFSYLFPLSLASVLLIAQPLQSLSIDSTQKAINIFPIPMLLYKASNFQIKAVNQVAIDHYGYSEAKFLGMKFSDLHPYQNIPYPLQDVSQLTRGEWQHYRQDGKLISLEVIAYPLNLRTEKLVLLAAQDITAKYTQTALEKKQDADVKSLFPPFGILCFDQNWNYTLAVGEVLNQLTPMTMTERGEAITGKSFSELFSPELKMILQSIQSNILRGHYQTQWFQYSQYTYYIQGYPLINQNKEIKGGLLMLQNLTQNKKLEALINHHAFRDPATHLPNKTWLLEQIRHQIKVDGEFGVAVILVNLERYSVVKYGFGPEIAEKLISAVAKRLKQTLPINCDFARVGDSTIAAIILKISQQAEVEKLAQLIHCQLSLPLNIAGQELFCPVSVGVSIYDQNSETGHFLNEPRALLHAADTAMNAARGEGKLSCVVFHPYLHHSAVTRVQLETELRRALRLKQLHVFYQPTVSIANGKLVGFEALVRWQHPEKGLVSPNQFMPLAEELGLIGFIDWWVLAEACEKLAAWQQMIPEGEFLSMNVNLSENMINQVGVLERLEQIINRTGIAPRSLKLEVTEGIILEGETATLGILKQLQQMGVLLSIDDFGTGYSSLQRLHQLPINTLKVDRSFTKRMLKAPEIMQIVKTIISLAHNLNMDVIAEGIETERHWETLQELGCEYGQGFLFGKALPETAIQELIVTHQTDLIIK</sequence>
<dbReference type="InterPro" id="IPR000014">
    <property type="entry name" value="PAS"/>
</dbReference>
<dbReference type="PANTHER" id="PTHR44757">
    <property type="entry name" value="DIGUANYLATE CYCLASE DGCP"/>
    <property type="match status" value="1"/>
</dbReference>
<dbReference type="Gene3D" id="3.30.70.270">
    <property type="match status" value="1"/>
</dbReference>
<dbReference type="OrthoDB" id="425396at2"/>